<dbReference type="EMBL" id="JAVRQU010000008">
    <property type="protein sequence ID" value="KAK5700013.1"/>
    <property type="molecule type" value="Genomic_DNA"/>
</dbReference>
<feature type="region of interest" description="Disordered" evidence="1">
    <location>
        <begin position="209"/>
        <end position="243"/>
    </location>
</feature>
<feature type="region of interest" description="Disordered" evidence="1">
    <location>
        <begin position="302"/>
        <end position="345"/>
    </location>
</feature>
<dbReference type="AlphaFoldDB" id="A0AAN8A309"/>
<comment type="caution">
    <text evidence="2">The sequence shown here is derived from an EMBL/GenBank/DDBJ whole genome shotgun (WGS) entry which is preliminary data.</text>
</comment>
<gene>
    <name evidence="2" type="ORF">LTR97_006147</name>
</gene>
<proteinExistence type="predicted"/>
<feature type="region of interest" description="Disordered" evidence="1">
    <location>
        <begin position="1"/>
        <end position="194"/>
    </location>
</feature>
<feature type="compositionally biased region" description="Low complexity" evidence="1">
    <location>
        <begin position="144"/>
        <end position="157"/>
    </location>
</feature>
<dbReference type="Proteomes" id="UP001310594">
    <property type="component" value="Unassembled WGS sequence"/>
</dbReference>
<sequence>MILSSYRNPPYRTPTPKAKSNSPPPTGASSPKRKRTDSQSAVAGPSLQINTLEAAATIPETPTDSPQTRVVEGLRDLDISSQPQVTPGAYHENEGSPRKRLKRNPQLKAPEIICDVDLPPDGENQSRVIPDSQDAESQSRVIPDSQDAYSASESSSQPTPHGKDVRSIEIEETPDWRRTRFTSPPPPQANVTQQPIGAVDVTMDDASDHIEAGGFYSPPSTHFFTPPKAGSIADSTTSDSPAYSDEADAIDRISMTWQMNEITGQDIDITSPDDDGEGINGIGFKPTAAMAYARSQRRKQQVNEWKAREAREARQRRIEKRRGAAAAEARAGQGSKRSVRFEGFG</sequence>
<accession>A0AAN8A309</accession>
<name>A0AAN8A309_9PEZI</name>
<evidence type="ECO:0000313" key="2">
    <source>
        <dbReference type="EMBL" id="KAK5700013.1"/>
    </source>
</evidence>
<evidence type="ECO:0000313" key="3">
    <source>
        <dbReference type="Proteomes" id="UP001310594"/>
    </source>
</evidence>
<organism evidence="2 3">
    <name type="scientific">Elasticomyces elasticus</name>
    <dbReference type="NCBI Taxonomy" id="574655"/>
    <lineage>
        <taxon>Eukaryota</taxon>
        <taxon>Fungi</taxon>
        <taxon>Dikarya</taxon>
        <taxon>Ascomycota</taxon>
        <taxon>Pezizomycotina</taxon>
        <taxon>Dothideomycetes</taxon>
        <taxon>Dothideomycetidae</taxon>
        <taxon>Mycosphaerellales</taxon>
        <taxon>Teratosphaeriaceae</taxon>
        <taxon>Elasticomyces</taxon>
    </lineage>
</organism>
<feature type="compositionally biased region" description="Basic and acidic residues" evidence="1">
    <location>
        <begin position="305"/>
        <end position="316"/>
    </location>
</feature>
<evidence type="ECO:0000256" key="1">
    <source>
        <dbReference type="SAM" id="MobiDB-lite"/>
    </source>
</evidence>
<protein>
    <submittedName>
        <fullName evidence="2">Uncharacterized protein</fullName>
    </submittedName>
</protein>
<feature type="compositionally biased region" description="Basic and acidic residues" evidence="1">
    <location>
        <begin position="161"/>
        <end position="178"/>
    </location>
</feature>
<reference evidence="2" key="1">
    <citation type="submission" date="2023-08" db="EMBL/GenBank/DDBJ databases">
        <title>Black Yeasts Isolated from many extreme environments.</title>
        <authorList>
            <person name="Coleine C."/>
            <person name="Stajich J.E."/>
            <person name="Selbmann L."/>
        </authorList>
    </citation>
    <scope>NUCLEOTIDE SEQUENCE</scope>
    <source>
        <strain evidence="2">CCFEE 5810</strain>
    </source>
</reference>